<feature type="domain" description="DUF11" evidence="2">
    <location>
        <begin position="1176"/>
        <end position="1280"/>
    </location>
</feature>
<feature type="domain" description="DUF11" evidence="2">
    <location>
        <begin position="692"/>
        <end position="791"/>
    </location>
</feature>
<name>A0A8T3VAM4_9EURY</name>
<feature type="domain" description="DUF11" evidence="2">
    <location>
        <begin position="1039"/>
        <end position="1169"/>
    </location>
</feature>
<dbReference type="NCBIfam" id="TIGR01451">
    <property type="entry name" value="B_ant_repeat"/>
    <property type="match status" value="11"/>
</dbReference>
<feature type="domain" description="DUF11" evidence="2">
    <location>
        <begin position="342"/>
        <end position="445"/>
    </location>
</feature>
<feature type="domain" description="DUF11" evidence="2">
    <location>
        <begin position="110"/>
        <end position="213"/>
    </location>
</feature>
<feature type="domain" description="DUF11" evidence="2">
    <location>
        <begin position="923"/>
        <end position="1025"/>
    </location>
</feature>
<dbReference type="InterPro" id="IPR047589">
    <property type="entry name" value="DUF11_rpt"/>
</dbReference>
<evidence type="ECO:0000256" key="1">
    <source>
        <dbReference type="SAM" id="Phobius"/>
    </source>
</evidence>
<evidence type="ECO:0000313" key="3">
    <source>
        <dbReference type="EMBL" id="MBE6505139.1"/>
    </source>
</evidence>
<protein>
    <submittedName>
        <fullName evidence="3">DUF11 domain-containing protein</fullName>
    </submittedName>
</protein>
<dbReference type="Pfam" id="PF01345">
    <property type="entry name" value="DUF11"/>
    <property type="match status" value="12"/>
</dbReference>
<reference evidence="3" key="1">
    <citation type="submission" date="2019-04" db="EMBL/GenBank/DDBJ databases">
        <title>Evolution of Biomass-Degrading Anaerobic Consortia Revealed by Metagenomics.</title>
        <authorList>
            <person name="Peng X."/>
        </authorList>
    </citation>
    <scope>NUCLEOTIDE SEQUENCE</scope>
    <source>
        <strain evidence="3">SIG12</strain>
    </source>
</reference>
<feature type="domain" description="DUF11" evidence="2">
    <location>
        <begin position="1296"/>
        <end position="1401"/>
    </location>
</feature>
<feature type="domain" description="DUF11" evidence="2">
    <location>
        <begin position="576"/>
        <end position="683"/>
    </location>
</feature>
<dbReference type="InterPro" id="IPR013783">
    <property type="entry name" value="Ig-like_fold"/>
</dbReference>
<keyword evidence="1" id="KW-0812">Transmembrane</keyword>
<feature type="domain" description="DUF11" evidence="2">
    <location>
        <begin position="808"/>
        <end position="914"/>
    </location>
</feature>
<keyword evidence="1" id="KW-1133">Transmembrane helix</keyword>
<dbReference type="Proteomes" id="UP000762703">
    <property type="component" value="Unassembled WGS sequence"/>
</dbReference>
<feature type="transmembrane region" description="Helical" evidence="1">
    <location>
        <begin position="1431"/>
        <end position="1450"/>
    </location>
</feature>
<feature type="domain" description="DUF11" evidence="2">
    <location>
        <begin position="459"/>
        <end position="559"/>
    </location>
</feature>
<comment type="caution">
    <text evidence="3">The sequence shown here is derived from an EMBL/GenBank/DDBJ whole genome shotgun (WGS) entry which is preliminary data.</text>
</comment>
<gene>
    <name evidence="3" type="ORF">E7Z73_05260</name>
</gene>
<dbReference type="EMBL" id="SUTE01000040">
    <property type="protein sequence ID" value="MBE6505139.1"/>
    <property type="molecule type" value="Genomic_DNA"/>
</dbReference>
<feature type="domain" description="DUF11" evidence="2">
    <location>
        <begin position="3"/>
        <end position="96"/>
    </location>
</feature>
<feature type="non-terminal residue" evidence="3">
    <location>
        <position position="1"/>
    </location>
</feature>
<sequence>VTQAVVGDLIEYTIIVNNNGLSDATDVKVWDILPVGVEYVSGADNYDKATRNASWTVDKIASGYFTSITIYVNVTGAGNLSNTVFANSKENKTPVNTTSDNVTVDPNVELNITKVANVTSAVVGDNIMFTINVTNNGLSNATNVVVSDVLDAAFDYVSGGVYNETTRTVTWIIPSIEAGKSAEVYVVVKVLTNGTFANVVSAYAQENKTPSNATSDDIPVIPNVELNITKVADVTSAVVGDNITFTIKVTNNGLSNATNVVVYDVLDEAFEHMDGGDYDVITRNVTWIIPSIEAGKSAEVYVVVKVLTNGTFANVVSTYSQENKTPVNTTSDNITVIPNVKLDITKVANVTEIIVGDSIEYTITVKNNGLSDAVWVYVWDILPAGMEYVSGADGYDISTRNVTWGISSIAAGESKSVYLVVNVTDEGNVSNTVFANSEDNKTVVNKTSDNVTVTYDVELTIDKYANVTEAVVGDSIEYTIVIVNNGKSDATDVKVWDILPAGVEYVSGADNYDKATRNASWTIDKIASDQITFVTIRVNVTGAGNLANTVFANSKENKTPVNKTSDNVTVNPNVELDMTKVADVTSVIVGDNITFTIKVTNNGLSDATNVVVSDVLAEAFGYVSGGTYDEATRTVTWTIESIASKTSEEVYVTVTTLTAGNFTNTVLAHCDENITDVNGTSDNVTVDPNVKLDVTKVADVTSVIVGDNITFTIRVTNNGLSDATNVVVSDKLDAAFEYINGGDYDAATRTVTWIIGNIGAGKTEDVYVVVGVLTNGTFANTVSAYADENKTPVNGTSDNVTVNPDVQLDIAKVSNVTAVYVGENIRFTITITNNGLSNATNVKIGDVLPDGVKFVFANGTYVNDGQNVLWTIENIAGKSQVSVYVDVTAVTAGPIVNFANVTCDENSTSKTNTSKIDINPVVDLTVVKTANVSNIYVGGKVCYNIVVSNNGPSDANNVIIVDELPTGLKFVSSNVECVVAGNEVTWTVSKLATDENITIEVVCIAVGSGDLTNTVIVTCDENKTNTTGGVPIHVKDLVDVAIELSVDNSTPDINGEIVLTLKVRNNGPSNATSIVGKLNKDFLNGLEIISIDSEYIIFSSGDLLGYYLSDILRVNEDGSFTIDSLNAGEEVSATIKARVIRDGVITVDGNVSSAEDDSNLENNYDNVTLTVHSLVDLKVNVTSNDTTPFVGDEIEYTITVVNNGPSNGTGIVVKDKLPDGVTYVSDNGGGRYDPNTGVWTIDSLKTNESKTLTIKVKVNRAGEITNVVNVTADQDNTDPDGGKTKITINAADKDVDLSISKSVSVTKAYVGDLITYTITVVNRGTSDATGVLVLENLTDGLRYVSDDSQGKYDFNYGIWDVGNLNAGESAVLNIVVQVTKVGNITNYAVVICDQEIIDINSTVANVTVEVVEHAENETDVPVPAEAVLKETGNPIMMLLMVLLSVGICLIRRKD</sequence>
<dbReference type="Gene3D" id="2.60.40.10">
    <property type="entry name" value="Immunoglobulins"/>
    <property type="match status" value="5"/>
</dbReference>
<evidence type="ECO:0000259" key="2">
    <source>
        <dbReference type="Pfam" id="PF01345"/>
    </source>
</evidence>
<dbReference type="Gene3D" id="2.60.40.1170">
    <property type="entry name" value="Mu homology domain, subdomain B"/>
    <property type="match status" value="1"/>
</dbReference>
<organism evidence="3 4">
    <name type="scientific">Methanobrevibacter millerae</name>
    <dbReference type="NCBI Taxonomy" id="230361"/>
    <lineage>
        <taxon>Archaea</taxon>
        <taxon>Methanobacteriati</taxon>
        <taxon>Methanobacteriota</taxon>
        <taxon>Methanomada group</taxon>
        <taxon>Methanobacteria</taxon>
        <taxon>Methanobacteriales</taxon>
        <taxon>Methanobacteriaceae</taxon>
        <taxon>Methanobrevibacter</taxon>
    </lineage>
</organism>
<dbReference type="Gene3D" id="2.60.40.3080">
    <property type="match status" value="1"/>
</dbReference>
<dbReference type="InterPro" id="IPR001434">
    <property type="entry name" value="OmcB-like_DUF11"/>
</dbReference>
<proteinExistence type="predicted"/>
<dbReference type="InterPro" id="IPR051172">
    <property type="entry name" value="Chlamydia_OmcB"/>
</dbReference>
<evidence type="ECO:0000313" key="4">
    <source>
        <dbReference type="Proteomes" id="UP000762703"/>
    </source>
</evidence>
<feature type="domain" description="DUF11" evidence="2">
    <location>
        <begin position="226"/>
        <end position="325"/>
    </location>
</feature>
<keyword evidence="1" id="KW-0472">Membrane</keyword>
<dbReference type="PANTHER" id="PTHR34819:SF3">
    <property type="entry name" value="CELL SURFACE PROTEIN"/>
    <property type="match status" value="1"/>
</dbReference>
<dbReference type="PANTHER" id="PTHR34819">
    <property type="entry name" value="LARGE CYSTEINE-RICH PERIPLASMIC PROTEIN OMCB"/>
    <property type="match status" value="1"/>
</dbReference>
<accession>A0A8T3VAM4</accession>